<sequence length="98" mass="11223">MIQRIFDSAKTKDLSQLSRLCAPQAETTANIICEISEAQPDQKEKFVDRFLTAQIRGSTEFSGYTATVKAVMSPNQQNSLKFELIQENGNWYLQRFQE</sequence>
<dbReference type="Proteomes" id="UP000000268">
    <property type="component" value="Chromosome"/>
</dbReference>
<dbReference type="AlphaFoldDB" id="B0CF46"/>
<evidence type="ECO:0000313" key="1">
    <source>
        <dbReference type="EMBL" id="ABW30562.1"/>
    </source>
</evidence>
<dbReference type="HOGENOM" id="CLU_2327412_0_0_3"/>
<dbReference type="STRING" id="329726.AM1_5612"/>
<name>B0CF46_ACAM1</name>
<keyword evidence="2" id="KW-1185">Reference proteome</keyword>
<dbReference type="KEGG" id="amr:AM1_5612"/>
<evidence type="ECO:0000313" key="2">
    <source>
        <dbReference type="Proteomes" id="UP000000268"/>
    </source>
</evidence>
<evidence type="ECO:0008006" key="3">
    <source>
        <dbReference type="Google" id="ProtNLM"/>
    </source>
</evidence>
<gene>
    <name evidence="1" type="ordered locus">AM1_5612</name>
</gene>
<protein>
    <recommendedName>
        <fullName evidence="3">DUF4878 domain-containing protein</fullName>
    </recommendedName>
</protein>
<proteinExistence type="predicted"/>
<dbReference type="EMBL" id="CP000828">
    <property type="protein sequence ID" value="ABW30562.1"/>
    <property type="molecule type" value="Genomic_DNA"/>
</dbReference>
<reference evidence="1 2" key="1">
    <citation type="journal article" date="2008" name="Proc. Natl. Acad. Sci. U.S.A.">
        <title>Niche adaptation and genome expansion in the chlorophyll d-producing cyanobacterium Acaryochloris marina.</title>
        <authorList>
            <person name="Swingley W.D."/>
            <person name="Chen M."/>
            <person name="Cheung P.C."/>
            <person name="Conrad A.L."/>
            <person name="Dejesa L.C."/>
            <person name="Hao J."/>
            <person name="Honchak B.M."/>
            <person name="Karbach L.E."/>
            <person name="Kurdoglu A."/>
            <person name="Lahiri S."/>
            <person name="Mastrian S.D."/>
            <person name="Miyashita H."/>
            <person name="Page L."/>
            <person name="Ramakrishna P."/>
            <person name="Satoh S."/>
            <person name="Sattley W.M."/>
            <person name="Shimada Y."/>
            <person name="Taylor H.L."/>
            <person name="Tomo T."/>
            <person name="Tsuchiya T."/>
            <person name="Wang Z.T."/>
            <person name="Raymond J."/>
            <person name="Mimuro M."/>
            <person name="Blankenship R.E."/>
            <person name="Touchman J.W."/>
        </authorList>
    </citation>
    <scope>NUCLEOTIDE SEQUENCE [LARGE SCALE GENOMIC DNA]</scope>
    <source>
        <strain evidence="2">MBIC 11017</strain>
    </source>
</reference>
<accession>B0CF46</accession>
<organism evidence="1 2">
    <name type="scientific">Acaryochloris marina (strain MBIC 11017)</name>
    <dbReference type="NCBI Taxonomy" id="329726"/>
    <lineage>
        <taxon>Bacteria</taxon>
        <taxon>Bacillati</taxon>
        <taxon>Cyanobacteriota</taxon>
        <taxon>Cyanophyceae</taxon>
        <taxon>Acaryochloridales</taxon>
        <taxon>Acaryochloridaceae</taxon>
        <taxon>Acaryochloris</taxon>
    </lineage>
</organism>